<proteinExistence type="inferred from homology"/>
<dbReference type="GO" id="GO:0006412">
    <property type="term" value="P:translation"/>
    <property type="evidence" value="ECO:0007669"/>
    <property type="project" value="UniProtKB-UniRule"/>
</dbReference>
<comment type="subunit">
    <text evidence="3 8">Part of the 30S ribosomal subunit.</text>
</comment>
<evidence type="ECO:0000256" key="6">
    <source>
        <dbReference type="ARBA" id="ARBA00022980"/>
    </source>
</evidence>
<dbReference type="EMBL" id="QGMY01000009">
    <property type="protein sequence ID" value="PWR71012.1"/>
    <property type="molecule type" value="Genomic_DNA"/>
</dbReference>
<dbReference type="InterPro" id="IPR000630">
    <property type="entry name" value="Ribosomal_uS8"/>
</dbReference>
<name>A0A2V2MSJ7_9EURY</name>
<dbReference type="FunFam" id="3.30.1490.10:FF:000002">
    <property type="entry name" value="40S ribosomal protein S15a"/>
    <property type="match status" value="1"/>
</dbReference>
<dbReference type="PANTHER" id="PTHR11758">
    <property type="entry name" value="40S RIBOSOMAL PROTEIN S15A"/>
    <property type="match status" value="1"/>
</dbReference>
<dbReference type="InterPro" id="IPR047863">
    <property type="entry name" value="Ribosomal_uS8_CS"/>
</dbReference>
<dbReference type="RefSeq" id="WP_109969506.1">
    <property type="nucleotide sequence ID" value="NZ_CP176093.1"/>
</dbReference>
<evidence type="ECO:0000256" key="4">
    <source>
        <dbReference type="ARBA" id="ARBA00022730"/>
    </source>
</evidence>
<protein>
    <recommendedName>
        <fullName evidence="8">Small ribosomal subunit protein uS8</fullName>
    </recommendedName>
</protein>
<reference evidence="10 11" key="1">
    <citation type="submission" date="2018-05" db="EMBL/GenBank/DDBJ databases">
        <title>Draft genome of Methanospirillum lacunae Ki8-1.</title>
        <authorList>
            <person name="Dueholm M.S."/>
            <person name="Nielsen P.H."/>
            <person name="Bakmann L.F."/>
            <person name="Otzen D.E."/>
        </authorList>
    </citation>
    <scope>NUCLEOTIDE SEQUENCE [LARGE SCALE GENOMIC DNA]</scope>
    <source>
        <strain evidence="10 11">Ki8-1</strain>
    </source>
</reference>
<dbReference type="GO" id="GO:0019843">
    <property type="term" value="F:rRNA binding"/>
    <property type="evidence" value="ECO:0007669"/>
    <property type="project" value="UniProtKB-UniRule"/>
</dbReference>
<keyword evidence="4 8" id="KW-0699">rRNA-binding</keyword>
<dbReference type="Gene3D" id="3.30.1370.30">
    <property type="match status" value="1"/>
</dbReference>
<comment type="function">
    <text evidence="1 8">One of the primary rRNA binding proteins, it binds directly to 16S rRNA central domain where it helps coordinate assembly of the platform of the 30S subunit.</text>
</comment>
<evidence type="ECO:0000256" key="3">
    <source>
        <dbReference type="ARBA" id="ARBA00011458"/>
    </source>
</evidence>
<dbReference type="InterPro" id="IPR035987">
    <property type="entry name" value="Ribosomal_uS8_sf"/>
</dbReference>
<evidence type="ECO:0000256" key="9">
    <source>
        <dbReference type="RuleBase" id="RU003660"/>
    </source>
</evidence>
<dbReference type="GO" id="GO:1990904">
    <property type="term" value="C:ribonucleoprotein complex"/>
    <property type="evidence" value="ECO:0007669"/>
    <property type="project" value="UniProtKB-KW"/>
</dbReference>
<dbReference type="Gene3D" id="3.30.1490.10">
    <property type="match status" value="1"/>
</dbReference>
<gene>
    <name evidence="8" type="primary">rps8</name>
    <name evidence="10" type="ORF">DK846_13625</name>
</gene>
<dbReference type="PROSITE" id="PS00053">
    <property type="entry name" value="RIBOSOMAL_S8"/>
    <property type="match status" value="1"/>
</dbReference>
<keyword evidence="6 8" id="KW-0689">Ribosomal protein</keyword>
<dbReference type="GO" id="GO:0003735">
    <property type="term" value="F:structural constituent of ribosome"/>
    <property type="evidence" value="ECO:0007669"/>
    <property type="project" value="InterPro"/>
</dbReference>
<evidence type="ECO:0000256" key="8">
    <source>
        <dbReference type="HAMAP-Rule" id="MF_01302"/>
    </source>
</evidence>
<dbReference type="GeneID" id="97547380"/>
<accession>A0A2V2MSJ7</accession>
<dbReference type="NCBIfam" id="NF003115">
    <property type="entry name" value="PRK04034.1"/>
    <property type="match status" value="1"/>
</dbReference>
<dbReference type="OrthoDB" id="5670at2157"/>
<dbReference type="AlphaFoldDB" id="A0A2V2MSJ7"/>
<organism evidence="10 11">
    <name type="scientific">Methanospirillum lacunae</name>
    <dbReference type="NCBI Taxonomy" id="668570"/>
    <lineage>
        <taxon>Archaea</taxon>
        <taxon>Methanobacteriati</taxon>
        <taxon>Methanobacteriota</taxon>
        <taxon>Stenosarchaea group</taxon>
        <taxon>Methanomicrobia</taxon>
        <taxon>Methanomicrobiales</taxon>
        <taxon>Methanospirillaceae</taxon>
        <taxon>Methanospirillum</taxon>
    </lineage>
</organism>
<dbReference type="Proteomes" id="UP000245657">
    <property type="component" value="Unassembled WGS sequence"/>
</dbReference>
<evidence type="ECO:0000313" key="11">
    <source>
        <dbReference type="Proteomes" id="UP000245657"/>
    </source>
</evidence>
<evidence type="ECO:0000256" key="2">
    <source>
        <dbReference type="ARBA" id="ARBA00006471"/>
    </source>
</evidence>
<keyword evidence="7 8" id="KW-0687">Ribonucleoprotein</keyword>
<keyword evidence="5 8" id="KW-0694">RNA-binding</keyword>
<dbReference type="HAMAP" id="MF_01302_A">
    <property type="entry name" value="Ribosomal_uS8_A"/>
    <property type="match status" value="1"/>
</dbReference>
<sequence length="130" mass="14127">MARLNTVADALCTLKNAADTGRAECIVQPAAALIGEMLRVMKEAGYIREYTLVEDGRGGQFKVTMSGMINKCGAISPRFSVKLADMESWEQQYLPSKSIGMLLISTSKGVMPHHEARQLGIGGELLGYVY</sequence>
<evidence type="ECO:0000313" key="10">
    <source>
        <dbReference type="EMBL" id="PWR71012.1"/>
    </source>
</evidence>
<evidence type="ECO:0000256" key="7">
    <source>
        <dbReference type="ARBA" id="ARBA00023274"/>
    </source>
</evidence>
<comment type="similarity">
    <text evidence="2 8 9">Belongs to the universal ribosomal protein uS8 family.</text>
</comment>
<evidence type="ECO:0000256" key="5">
    <source>
        <dbReference type="ARBA" id="ARBA00022884"/>
    </source>
</evidence>
<evidence type="ECO:0000256" key="1">
    <source>
        <dbReference type="ARBA" id="ARBA00002569"/>
    </source>
</evidence>
<dbReference type="Pfam" id="PF00410">
    <property type="entry name" value="Ribosomal_S8"/>
    <property type="match status" value="1"/>
</dbReference>
<dbReference type="SUPFAM" id="SSF56047">
    <property type="entry name" value="Ribosomal protein S8"/>
    <property type="match status" value="1"/>
</dbReference>
<keyword evidence="11" id="KW-1185">Reference proteome</keyword>
<dbReference type="GO" id="GO:0005840">
    <property type="term" value="C:ribosome"/>
    <property type="evidence" value="ECO:0007669"/>
    <property type="project" value="UniProtKB-KW"/>
</dbReference>
<comment type="caution">
    <text evidence="10">The sequence shown here is derived from an EMBL/GenBank/DDBJ whole genome shotgun (WGS) entry which is preliminary data.</text>
</comment>